<proteinExistence type="predicted"/>
<reference evidence="3" key="1">
    <citation type="submission" date="2022-08" db="EMBL/GenBank/DDBJ databases">
        <title>Novel sulphate-reducing endosymbionts in the free-living metamonad Anaeramoeba.</title>
        <authorList>
            <person name="Jerlstrom-Hultqvist J."/>
            <person name="Cepicka I."/>
            <person name="Gallot-Lavallee L."/>
            <person name="Salas-Leiva D."/>
            <person name="Curtis B.A."/>
            <person name="Zahonova K."/>
            <person name="Pipaliya S."/>
            <person name="Dacks J."/>
            <person name="Roger A.J."/>
        </authorList>
    </citation>
    <scope>NUCLEOTIDE SEQUENCE</scope>
    <source>
        <strain evidence="3">Busselton2</strain>
    </source>
</reference>
<accession>A0AAV7Y7C8</accession>
<evidence type="ECO:0000256" key="1">
    <source>
        <dbReference type="SAM" id="Coils"/>
    </source>
</evidence>
<feature type="compositionally biased region" description="Basic and acidic residues" evidence="2">
    <location>
        <begin position="300"/>
        <end position="316"/>
    </location>
</feature>
<feature type="coiled-coil region" evidence="1">
    <location>
        <begin position="393"/>
        <end position="441"/>
    </location>
</feature>
<feature type="compositionally biased region" description="Polar residues" evidence="2">
    <location>
        <begin position="208"/>
        <end position="217"/>
    </location>
</feature>
<comment type="caution">
    <text evidence="3">The sequence shown here is derived from an EMBL/GenBank/DDBJ whole genome shotgun (WGS) entry which is preliminary data.</text>
</comment>
<protein>
    <submittedName>
        <fullName evidence="3">Uncharacterized protein</fullName>
    </submittedName>
</protein>
<dbReference type="AlphaFoldDB" id="A0AAV7Y7C8"/>
<evidence type="ECO:0000313" key="3">
    <source>
        <dbReference type="EMBL" id="KAJ3424530.1"/>
    </source>
</evidence>
<name>A0AAV7Y7C8_9EUKA</name>
<evidence type="ECO:0000256" key="2">
    <source>
        <dbReference type="SAM" id="MobiDB-lite"/>
    </source>
</evidence>
<gene>
    <name evidence="3" type="ORF">M0812_29252</name>
</gene>
<sequence>MGNEIPTILSKKKRKKYSKTIKKQPKAIVLLDSNCCWVDVNRSVLRMLKMKKKSKLYKLALKDLFPVMQSNNRTNSVQYFMTAFRKVIKSKQDLSHCVMEFSTINGLSGYVSCDFSIYPFAKNDICQITVSVINTPTNFGPKENQIIEKPENHSDIEKKNRTKKITKLKKLTGSNKMHSSPLLFSSFVRQRSYSENGQSKNMVPLSNFRKQQNSTTIEESEEEKEPKTKKQVEELEELKRSLNLIKNLKIKHSFLDLLNLKTLGNENISNSTNSGTDSKIEQQQNENTNVNANKNIKPRSNSDNHPKSHTDNEKYNNKMSETLSQETKKKSGCINEVPIELELHCCSINELMKIPLFNCSEQDCEKIVKSLENIQNIHEEAFNTKNSICQKISEGLLDERKKNKAKLEKFEKQLFSILERLQKEKKDKRALLQENMKTKRNLKTLSLIIKKSLDLVSQNEIQNNSFQQFINNLQQISKV</sequence>
<feature type="compositionally biased region" description="Polar residues" evidence="2">
    <location>
        <begin position="288"/>
        <end position="299"/>
    </location>
</feature>
<keyword evidence="1" id="KW-0175">Coiled coil</keyword>
<feature type="region of interest" description="Disordered" evidence="2">
    <location>
        <begin position="195"/>
        <end position="232"/>
    </location>
</feature>
<feature type="region of interest" description="Disordered" evidence="2">
    <location>
        <begin position="288"/>
        <end position="316"/>
    </location>
</feature>
<dbReference type="EMBL" id="JANTQA010000072">
    <property type="protein sequence ID" value="KAJ3424530.1"/>
    <property type="molecule type" value="Genomic_DNA"/>
</dbReference>
<organism evidence="3 4">
    <name type="scientific">Anaeramoeba flamelloides</name>
    <dbReference type="NCBI Taxonomy" id="1746091"/>
    <lineage>
        <taxon>Eukaryota</taxon>
        <taxon>Metamonada</taxon>
        <taxon>Anaeramoebidae</taxon>
        <taxon>Anaeramoeba</taxon>
    </lineage>
</organism>
<dbReference type="Proteomes" id="UP001146793">
    <property type="component" value="Unassembled WGS sequence"/>
</dbReference>
<evidence type="ECO:0000313" key="4">
    <source>
        <dbReference type="Proteomes" id="UP001146793"/>
    </source>
</evidence>